<name>A0A4V2G2C6_9ACTN</name>
<evidence type="ECO:0000313" key="3">
    <source>
        <dbReference type="Proteomes" id="UP000292507"/>
    </source>
</evidence>
<evidence type="ECO:0000313" key="2">
    <source>
        <dbReference type="EMBL" id="RZU32636.1"/>
    </source>
</evidence>
<proteinExistence type="predicted"/>
<gene>
    <name evidence="2" type="ORF">BKA19_2331</name>
</gene>
<comment type="caution">
    <text evidence="2">The sequence shown here is derived from an EMBL/GenBank/DDBJ whole genome shotgun (WGS) entry which is preliminary data.</text>
</comment>
<reference evidence="2 3" key="1">
    <citation type="submission" date="2019-02" db="EMBL/GenBank/DDBJ databases">
        <title>Sequencing the genomes of 1000 actinobacteria strains.</title>
        <authorList>
            <person name="Klenk H.-P."/>
        </authorList>
    </citation>
    <scope>NUCLEOTIDE SEQUENCE [LARGE SCALE GENOMIC DNA]</scope>
    <source>
        <strain evidence="2 3">DSM 44509</strain>
    </source>
</reference>
<dbReference type="AlphaFoldDB" id="A0A4V2G2C6"/>
<feature type="region of interest" description="Disordered" evidence="1">
    <location>
        <begin position="1"/>
        <end position="24"/>
    </location>
</feature>
<protein>
    <submittedName>
        <fullName evidence="2">Uncharacterized protein</fullName>
    </submittedName>
</protein>
<dbReference type="EMBL" id="SHKV01000001">
    <property type="protein sequence ID" value="RZU32636.1"/>
    <property type="molecule type" value="Genomic_DNA"/>
</dbReference>
<organism evidence="2 3">
    <name type="scientific">Blastococcus saxobsidens</name>
    <dbReference type="NCBI Taxonomy" id="138336"/>
    <lineage>
        <taxon>Bacteria</taxon>
        <taxon>Bacillati</taxon>
        <taxon>Actinomycetota</taxon>
        <taxon>Actinomycetes</taxon>
        <taxon>Geodermatophilales</taxon>
        <taxon>Geodermatophilaceae</taxon>
        <taxon>Blastococcus</taxon>
    </lineage>
</organism>
<keyword evidence="3" id="KW-1185">Reference proteome</keyword>
<accession>A0A4V2G2C6</accession>
<sequence>MADGAGSEHPAPGPGGGTITTMTEPAVLELGTGFRDDEVTVLLDGREVWSGGGITTDYSIGLAAVVPLPGPVDGQPLLEVRVGSRARGAERLPGPAAAGPVRLRCDLDPAGAMALGTAPEGPMF</sequence>
<dbReference type="Proteomes" id="UP000292507">
    <property type="component" value="Unassembled WGS sequence"/>
</dbReference>
<evidence type="ECO:0000256" key="1">
    <source>
        <dbReference type="SAM" id="MobiDB-lite"/>
    </source>
</evidence>